<feature type="domain" description="Major facilitator superfamily (MFS) profile" evidence="4">
    <location>
        <begin position="25"/>
        <end position="456"/>
    </location>
</feature>
<dbReference type="InterPro" id="IPR020846">
    <property type="entry name" value="MFS_dom"/>
</dbReference>
<dbReference type="InterPro" id="IPR036259">
    <property type="entry name" value="MFS_trans_sf"/>
</dbReference>
<feature type="region of interest" description="Disordered" evidence="2">
    <location>
        <begin position="457"/>
        <end position="488"/>
    </location>
</feature>
<feature type="transmembrane region" description="Helical" evidence="3">
    <location>
        <begin position="155"/>
        <end position="175"/>
    </location>
</feature>
<evidence type="ECO:0000256" key="1">
    <source>
        <dbReference type="ARBA" id="ARBA00004141"/>
    </source>
</evidence>
<comment type="caution">
    <text evidence="5">The sequence shown here is derived from an EMBL/GenBank/DDBJ whole genome shotgun (WGS) entry which is preliminary data.</text>
</comment>
<feature type="transmembrane region" description="Helical" evidence="3">
    <location>
        <begin position="60"/>
        <end position="79"/>
    </location>
</feature>
<accession>A0ABR0EV82</accession>
<keyword evidence="3" id="KW-0812">Transmembrane</keyword>
<evidence type="ECO:0000313" key="6">
    <source>
        <dbReference type="Proteomes" id="UP001305779"/>
    </source>
</evidence>
<gene>
    <name evidence="5" type="ORF">PRZ48_003365</name>
</gene>
<dbReference type="SUPFAM" id="SSF103473">
    <property type="entry name" value="MFS general substrate transporter"/>
    <property type="match status" value="1"/>
</dbReference>
<protein>
    <recommendedName>
        <fullName evidence="4">Major facilitator superfamily (MFS) profile domain-containing protein</fullName>
    </recommendedName>
</protein>
<dbReference type="EMBL" id="JAXOVC010000002">
    <property type="protein sequence ID" value="KAK4505402.1"/>
    <property type="molecule type" value="Genomic_DNA"/>
</dbReference>
<feature type="transmembrane region" description="Helical" evidence="3">
    <location>
        <begin position="115"/>
        <end position="134"/>
    </location>
</feature>
<sequence>MASPSLLTRTLNELGITTLLHSPRDVHILLSTRFIRMFAYGSSTLILALFFSALGHSDTAIGLFMSLTLVGDVLISLLLTLVADRLGRRRILLLGALLMVLSGIVFSLVSNYWILLLAAVIGVISPSGNEIGPFRAVEESTLAHLTEAKTRSDIFALYVVAGTLGASGGTLVAGWVTQAVQGAGWSELASFRLVFWLYAIIGFVKAGMTLLLSNKCEAQPEDHRPSEMEMRSQRQDEQQQPFLEGEDEDEEPASKPPPPPPKKTSWFQLSEKSRYTLLKLCGIFFFDSLASGMVPVSLIAYYISNKFSIAEGTLGTIMASAQFISSIGNIFASSVAKRIGLVRTMVFTHLPSAIFLLLLPAPSSLWMTIVLLIARSTLNSMDQAPRSAFLSAVVLPEERTAVMGIVNTVKTSSQSSGPLITGALAAGNRFWVAFVVAGSLKASYDLMMLSMFRNTPLEGDQGSRSQRAPEPESAEDEDQNDDRVQQRS</sequence>
<name>A0ABR0EV82_ZASCE</name>
<evidence type="ECO:0000256" key="3">
    <source>
        <dbReference type="SAM" id="Phobius"/>
    </source>
</evidence>
<dbReference type="Proteomes" id="UP001305779">
    <property type="component" value="Unassembled WGS sequence"/>
</dbReference>
<evidence type="ECO:0000259" key="4">
    <source>
        <dbReference type="PROSITE" id="PS50850"/>
    </source>
</evidence>
<dbReference type="Gene3D" id="1.20.1250.20">
    <property type="entry name" value="MFS general substrate transporter like domains"/>
    <property type="match status" value="1"/>
</dbReference>
<feature type="transmembrane region" description="Helical" evidence="3">
    <location>
        <begin position="419"/>
        <end position="440"/>
    </location>
</feature>
<dbReference type="PANTHER" id="PTHR23520">
    <property type="entry name" value="TRANSPORTER, PUTATIVE (AFU_ORTHOLOGUE AFUA_3G04000)-RELATED"/>
    <property type="match status" value="1"/>
</dbReference>
<evidence type="ECO:0000313" key="5">
    <source>
        <dbReference type="EMBL" id="KAK4505402.1"/>
    </source>
</evidence>
<comment type="subcellular location">
    <subcellularLocation>
        <location evidence="1">Membrane</location>
        <topology evidence="1">Multi-pass membrane protein</topology>
    </subcellularLocation>
</comment>
<dbReference type="PANTHER" id="PTHR23520:SF5">
    <property type="entry name" value="TRANSPORTER, PUTATIVE (AFU_ORTHOLOGUE AFUA_3G04000)-RELATED"/>
    <property type="match status" value="1"/>
</dbReference>
<feature type="compositionally biased region" description="Basic and acidic residues" evidence="2">
    <location>
        <begin position="221"/>
        <end position="237"/>
    </location>
</feature>
<feature type="transmembrane region" description="Helical" evidence="3">
    <location>
        <begin position="309"/>
        <end position="332"/>
    </location>
</feature>
<keyword evidence="3" id="KW-0472">Membrane</keyword>
<keyword evidence="3" id="KW-1133">Transmembrane helix</keyword>
<feature type="transmembrane region" description="Helical" evidence="3">
    <location>
        <begin position="195"/>
        <end position="214"/>
    </location>
</feature>
<dbReference type="Pfam" id="PF07690">
    <property type="entry name" value="MFS_1"/>
    <property type="match status" value="2"/>
</dbReference>
<feature type="region of interest" description="Disordered" evidence="2">
    <location>
        <begin position="221"/>
        <end position="266"/>
    </location>
</feature>
<feature type="transmembrane region" description="Helical" evidence="3">
    <location>
        <begin position="34"/>
        <end position="54"/>
    </location>
</feature>
<dbReference type="InterPro" id="IPR011701">
    <property type="entry name" value="MFS"/>
</dbReference>
<dbReference type="PROSITE" id="PS50850">
    <property type="entry name" value="MFS"/>
    <property type="match status" value="1"/>
</dbReference>
<organism evidence="5 6">
    <name type="scientific">Zasmidium cellare</name>
    <name type="common">Wine cellar mold</name>
    <name type="synonym">Racodium cellare</name>
    <dbReference type="NCBI Taxonomy" id="395010"/>
    <lineage>
        <taxon>Eukaryota</taxon>
        <taxon>Fungi</taxon>
        <taxon>Dikarya</taxon>
        <taxon>Ascomycota</taxon>
        <taxon>Pezizomycotina</taxon>
        <taxon>Dothideomycetes</taxon>
        <taxon>Dothideomycetidae</taxon>
        <taxon>Mycosphaerellales</taxon>
        <taxon>Mycosphaerellaceae</taxon>
        <taxon>Zasmidium</taxon>
    </lineage>
</organism>
<keyword evidence="6" id="KW-1185">Reference proteome</keyword>
<reference evidence="5 6" key="1">
    <citation type="journal article" date="2023" name="G3 (Bethesda)">
        <title>A chromosome-level genome assembly of Zasmidium syzygii isolated from banana leaves.</title>
        <authorList>
            <person name="van Westerhoven A.C."/>
            <person name="Mehrabi R."/>
            <person name="Talebi R."/>
            <person name="Steentjes M.B.F."/>
            <person name="Corcolon B."/>
            <person name="Chong P.A."/>
            <person name="Kema G.H.J."/>
            <person name="Seidl M.F."/>
        </authorList>
    </citation>
    <scope>NUCLEOTIDE SEQUENCE [LARGE SCALE GENOMIC DNA]</scope>
    <source>
        <strain evidence="5 6">P124</strain>
    </source>
</reference>
<evidence type="ECO:0000256" key="2">
    <source>
        <dbReference type="SAM" id="MobiDB-lite"/>
    </source>
</evidence>
<proteinExistence type="predicted"/>
<feature type="transmembrane region" description="Helical" evidence="3">
    <location>
        <begin position="353"/>
        <end position="374"/>
    </location>
</feature>
<feature type="transmembrane region" description="Helical" evidence="3">
    <location>
        <begin position="91"/>
        <end position="109"/>
    </location>
</feature>
<feature type="transmembrane region" description="Helical" evidence="3">
    <location>
        <begin position="277"/>
        <end position="303"/>
    </location>
</feature>